<dbReference type="Proteomes" id="UP001175271">
    <property type="component" value="Unassembled WGS sequence"/>
</dbReference>
<evidence type="ECO:0000313" key="1">
    <source>
        <dbReference type="EMBL" id="KAK0396717.1"/>
    </source>
</evidence>
<gene>
    <name evidence="1" type="ORF">QR680_001824</name>
</gene>
<keyword evidence="2" id="KW-1185">Reference proteome</keyword>
<sequence length="100" mass="11114">MYHCPPFRPPTYCSDLGAVDFSRYDAKFSGLDVEALIALYEGIFTTLSIDEKVALSAFCFSFGNRTAAETLPYLAHVSRVAAGSTSKRLLWHRIAFCLII</sequence>
<comment type="caution">
    <text evidence="1">The sequence shown here is derived from an EMBL/GenBank/DDBJ whole genome shotgun (WGS) entry which is preliminary data.</text>
</comment>
<name>A0AA39H2V7_9BILA</name>
<dbReference type="AlphaFoldDB" id="A0AA39H2V7"/>
<protein>
    <submittedName>
        <fullName evidence="1">Uncharacterized protein</fullName>
    </submittedName>
</protein>
<organism evidence="1 2">
    <name type="scientific">Steinernema hermaphroditum</name>
    <dbReference type="NCBI Taxonomy" id="289476"/>
    <lineage>
        <taxon>Eukaryota</taxon>
        <taxon>Metazoa</taxon>
        <taxon>Ecdysozoa</taxon>
        <taxon>Nematoda</taxon>
        <taxon>Chromadorea</taxon>
        <taxon>Rhabditida</taxon>
        <taxon>Tylenchina</taxon>
        <taxon>Panagrolaimomorpha</taxon>
        <taxon>Strongyloidoidea</taxon>
        <taxon>Steinernematidae</taxon>
        <taxon>Steinernema</taxon>
    </lineage>
</organism>
<accession>A0AA39H2V7</accession>
<reference evidence="1" key="1">
    <citation type="submission" date="2023-06" db="EMBL/GenBank/DDBJ databases">
        <title>Genomic analysis of the entomopathogenic nematode Steinernema hermaphroditum.</title>
        <authorList>
            <person name="Schwarz E.M."/>
            <person name="Heppert J.K."/>
            <person name="Baniya A."/>
            <person name="Schwartz H.T."/>
            <person name="Tan C.-H."/>
            <person name="Antoshechkin I."/>
            <person name="Sternberg P.W."/>
            <person name="Goodrich-Blair H."/>
            <person name="Dillman A.R."/>
        </authorList>
    </citation>
    <scope>NUCLEOTIDE SEQUENCE</scope>
    <source>
        <strain evidence="1">PS9179</strain>
        <tissue evidence="1">Whole animal</tissue>
    </source>
</reference>
<evidence type="ECO:0000313" key="2">
    <source>
        <dbReference type="Proteomes" id="UP001175271"/>
    </source>
</evidence>
<dbReference type="EMBL" id="JAUCMV010000005">
    <property type="protein sequence ID" value="KAK0396717.1"/>
    <property type="molecule type" value="Genomic_DNA"/>
</dbReference>
<proteinExistence type="predicted"/>